<organism evidence="1 2">
    <name type="scientific">Shewanella zhuhaiensis</name>
    <dbReference type="NCBI Taxonomy" id="2919576"/>
    <lineage>
        <taxon>Bacteria</taxon>
        <taxon>Pseudomonadati</taxon>
        <taxon>Pseudomonadota</taxon>
        <taxon>Gammaproteobacteria</taxon>
        <taxon>Alteromonadales</taxon>
        <taxon>Shewanellaceae</taxon>
        <taxon>Shewanella</taxon>
    </lineage>
</organism>
<protein>
    <submittedName>
        <fullName evidence="1">Uncharacterized protein</fullName>
    </submittedName>
</protein>
<reference evidence="1 2" key="1">
    <citation type="submission" date="2022-02" db="EMBL/GenBank/DDBJ databases">
        <title>The genome sequence of Shewanella sp. 3B26.</title>
        <authorList>
            <person name="Du J."/>
        </authorList>
    </citation>
    <scope>NUCLEOTIDE SEQUENCE [LARGE SCALE GENOMIC DNA]</scope>
    <source>
        <strain evidence="1 2">3B26</strain>
    </source>
</reference>
<dbReference type="EMBL" id="JAKUDL010000002">
    <property type="protein sequence ID" value="MCH4294141.1"/>
    <property type="molecule type" value="Genomic_DNA"/>
</dbReference>
<sequence length="218" mass="25449">MKYLHVKQEDGYTVTLVASIPTEDILVRSKVDYVPQYVTDVFGKTKRVTKDITFVKLLNLLRKEFPKHQLISMGTPVNFDVAPTHLSRVEMHFKEESQVRACLKEIAVSDLLIRSRVQPAWTWESPMQHGLSVVLHVAWYDTVYFLQFKDIFLGDLHCRYSAKFGFDPKDAKITHFRYNDTGDLEEFKTLNKFEKHADSIKDKVEFLRIFRDGSVENT</sequence>
<keyword evidence="2" id="KW-1185">Reference proteome</keyword>
<comment type="caution">
    <text evidence="1">The sequence shown here is derived from an EMBL/GenBank/DDBJ whole genome shotgun (WGS) entry which is preliminary data.</text>
</comment>
<name>A0AAJ1EZK1_9GAMM</name>
<proteinExistence type="predicted"/>
<evidence type="ECO:0000313" key="1">
    <source>
        <dbReference type="EMBL" id="MCH4294141.1"/>
    </source>
</evidence>
<dbReference type="AlphaFoldDB" id="A0AAJ1EZK1"/>
<dbReference type="Proteomes" id="UP001297581">
    <property type="component" value="Unassembled WGS sequence"/>
</dbReference>
<accession>A0AAJ1EZK1</accession>
<gene>
    <name evidence="1" type="ORF">MJ923_07470</name>
</gene>
<dbReference type="RefSeq" id="WP_126167154.1">
    <property type="nucleotide sequence ID" value="NZ_JAKUDL010000002.1"/>
</dbReference>
<evidence type="ECO:0000313" key="2">
    <source>
        <dbReference type="Proteomes" id="UP001297581"/>
    </source>
</evidence>